<dbReference type="EMBL" id="VKHS01000208">
    <property type="protein sequence ID" value="MBB0230040.1"/>
    <property type="molecule type" value="Genomic_DNA"/>
</dbReference>
<reference evidence="4" key="1">
    <citation type="submission" date="2019-10" db="EMBL/GenBank/DDBJ databases">
        <title>Streptomyces sp. nov., a novel actinobacterium isolated from alkaline environment.</title>
        <authorList>
            <person name="Golinska P."/>
        </authorList>
    </citation>
    <scope>NUCLEOTIDE SEQUENCE [LARGE SCALE GENOMIC DNA]</scope>
    <source>
        <strain evidence="4">DSM 42108</strain>
    </source>
</reference>
<dbReference type="Pfam" id="PF04892">
    <property type="entry name" value="VanZ"/>
    <property type="match status" value="1"/>
</dbReference>
<dbReference type="InterPro" id="IPR053150">
    <property type="entry name" value="Teicoplanin_resist-assoc"/>
</dbReference>
<keyword evidence="1" id="KW-0472">Membrane</keyword>
<evidence type="ECO:0000313" key="4">
    <source>
        <dbReference type="Proteomes" id="UP000530234"/>
    </source>
</evidence>
<feature type="transmembrane region" description="Helical" evidence="1">
    <location>
        <begin position="45"/>
        <end position="66"/>
    </location>
</feature>
<accession>A0A7W3T318</accession>
<name>A0A7W3T318_9ACTN</name>
<evidence type="ECO:0000313" key="3">
    <source>
        <dbReference type="EMBL" id="MBB0230040.1"/>
    </source>
</evidence>
<evidence type="ECO:0000256" key="1">
    <source>
        <dbReference type="SAM" id="Phobius"/>
    </source>
</evidence>
<feature type="transmembrane region" description="Helical" evidence="1">
    <location>
        <begin position="6"/>
        <end position="24"/>
    </location>
</feature>
<dbReference type="PANTHER" id="PTHR36834">
    <property type="entry name" value="MEMBRANE PROTEIN-RELATED"/>
    <property type="match status" value="1"/>
</dbReference>
<proteinExistence type="predicted"/>
<gene>
    <name evidence="3" type="ORF">FOE67_11040</name>
</gene>
<keyword evidence="1" id="KW-1133">Transmembrane helix</keyword>
<feature type="transmembrane region" description="Helical" evidence="1">
    <location>
        <begin position="86"/>
        <end position="105"/>
    </location>
</feature>
<dbReference type="AlphaFoldDB" id="A0A7W3T318"/>
<keyword evidence="1" id="KW-0812">Transmembrane</keyword>
<protein>
    <submittedName>
        <fullName evidence="3">VanZ family protein</fullName>
    </submittedName>
</protein>
<organism evidence="3 4">
    <name type="scientific">Streptomyces calidiresistens</name>
    <dbReference type="NCBI Taxonomy" id="1485586"/>
    <lineage>
        <taxon>Bacteria</taxon>
        <taxon>Bacillati</taxon>
        <taxon>Actinomycetota</taxon>
        <taxon>Actinomycetes</taxon>
        <taxon>Kitasatosporales</taxon>
        <taxon>Streptomycetaceae</taxon>
        <taxon>Streptomyces</taxon>
    </lineage>
</organism>
<comment type="caution">
    <text evidence="3">The sequence shown here is derived from an EMBL/GenBank/DDBJ whole genome shotgun (WGS) entry which is preliminary data.</text>
</comment>
<dbReference type="Proteomes" id="UP000530234">
    <property type="component" value="Unassembled WGS sequence"/>
</dbReference>
<keyword evidence="4" id="KW-1185">Reference proteome</keyword>
<sequence>MSFRIDPAVGLGPLLIAFAVLVAVRAARGRPGWTGRHAATRLTAAGYAAAVASITILPIVATYGLYANQTPWHQMINPIPLLVVDLSFVPNVIMFLPLGFLLPLLSRRARSAGRVTLLCALASAGIETTQCLSYILFNNGRSVDVNDLIANTLGGLLGYLALRGALRLPLFADPLGTLALPGSALDHERTTVTPTPVRA</sequence>
<dbReference type="InterPro" id="IPR006976">
    <property type="entry name" value="VanZ-like"/>
</dbReference>
<feature type="domain" description="VanZ-like" evidence="2">
    <location>
        <begin position="47"/>
        <end position="162"/>
    </location>
</feature>
<dbReference type="PANTHER" id="PTHR36834:SF1">
    <property type="entry name" value="INTEGRAL MEMBRANE PROTEIN"/>
    <property type="match status" value="1"/>
</dbReference>
<evidence type="ECO:0000259" key="2">
    <source>
        <dbReference type="Pfam" id="PF04892"/>
    </source>
</evidence>